<organism evidence="3 4">
    <name type="scientific">Piscinibacter aquaticus</name>
    <dbReference type="NCBI Taxonomy" id="392597"/>
    <lineage>
        <taxon>Bacteria</taxon>
        <taxon>Pseudomonadati</taxon>
        <taxon>Pseudomonadota</taxon>
        <taxon>Betaproteobacteria</taxon>
        <taxon>Burkholderiales</taxon>
        <taxon>Sphaerotilaceae</taxon>
        <taxon>Piscinibacter</taxon>
    </lineage>
</organism>
<proteinExistence type="predicted"/>
<gene>
    <name evidence="3" type="ORF">FSC37_17870</name>
</gene>
<dbReference type="Gene3D" id="3.40.50.10140">
    <property type="entry name" value="Toll/interleukin-1 receptor homology (TIR) domain"/>
    <property type="match status" value="1"/>
</dbReference>
<dbReference type="PROSITE" id="PS50104">
    <property type="entry name" value="TIR"/>
    <property type="match status" value="1"/>
</dbReference>
<dbReference type="GO" id="GO:0007165">
    <property type="term" value="P:signal transduction"/>
    <property type="evidence" value="ECO:0007669"/>
    <property type="project" value="InterPro"/>
</dbReference>
<dbReference type="Pfam" id="PF13676">
    <property type="entry name" value="TIR_2"/>
    <property type="match status" value="1"/>
</dbReference>
<reference evidence="3 4" key="1">
    <citation type="submission" date="2019-08" db="EMBL/GenBank/DDBJ databases">
        <authorList>
            <person name="Khan S.A."/>
            <person name="Jeon C.O."/>
            <person name="Jeong S.E."/>
        </authorList>
    </citation>
    <scope>NUCLEOTIDE SEQUENCE [LARGE SCALE GENOMIC DNA]</scope>
    <source>
        <strain evidence="4">IMCC1728</strain>
    </source>
</reference>
<evidence type="ECO:0000313" key="3">
    <source>
        <dbReference type="EMBL" id="TXC66956.1"/>
    </source>
</evidence>
<dbReference type="SUPFAM" id="SSF52200">
    <property type="entry name" value="Toll/Interleukin receptor TIR domain"/>
    <property type="match status" value="1"/>
</dbReference>
<feature type="region of interest" description="Disordered" evidence="1">
    <location>
        <begin position="165"/>
        <end position="190"/>
    </location>
</feature>
<dbReference type="InterPro" id="IPR000157">
    <property type="entry name" value="TIR_dom"/>
</dbReference>
<sequence length="190" mass="21234">MPDIFLSYRRQDSSSATGRLADRLEDHFGPGRVFRDHESISPGDDFTEAIRRAINTSTVMLAIIGPDWLDARDSQGRRRLDLDGDFVRQEIETALKAGVPVVPVLVEGAKMPAREALPKSIGELWRINAVELSESRWAFDTEQLIRTLQSRYVIESDRPALGELPGSTPLFGSGRASRSACWSWPRTPRA</sequence>
<dbReference type="Proteomes" id="UP000321832">
    <property type="component" value="Unassembled WGS sequence"/>
</dbReference>
<evidence type="ECO:0000313" key="4">
    <source>
        <dbReference type="Proteomes" id="UP000321832"/>
    </source>
</evidence>
<dbReference type="AlphaFoldDB" id="A0A5C6U560"/>
<name>A0A5C6U560_9BURK</name>
<evidence type="ECO:0000259" key="2">
    <source>
        <dbReference type="PROSITE" id="PS50104"/>
    </source>
</evidence>
<accession>A0A5C6U560</accession>
<keyword evidence="3" id="KW-0675">Receptor</keyword>
<evidence type="ECO:0000256" key="1">
    <source>
        <dbReference type="SAM" id="MobiDB-lite"/>
    </source>
</evidence>
<dbReference type="InterPro" id="IPR035897">
    <property type="entry name" value="Toll_tir_struct_dom_sf"/>
</dbReference>
<comment type="caution">
    <text evidence="3">The sequence shown here is derived from an EMBL/GenBank/DDBJ whole genome shotgun (WGS) entry which is preliminary data.</text>
</comment>
<feature type="domain" description="TIR" evidence="2">
    <location>
        <begin position="1"/>
        <end position="144"/>
    </location>
</feature>
<dbReference type="EMBL" id="VOPW01000001">
    <property type="protein sequence ID" value="TXC66956.1"/>
    <property type="molecule type" value="Genomic_DNA"/>
</dbReference>
<keyword evidence="4" id="KW-1185">Reference proteome</keyword>
<protein>
    <submittedName>
        <fullName evidence="3">Toll/interleukin-1 receptor domain-containing protein</fullName>
    </submittedName>
</protein>